<dbReference type="Gene3D" id="1.25.40.60">
    <property type="match status" value="1"/>
</dbReference>
<protein>
    <submittedName>
        <fullName evidence="2">Vacuolar sorting protein Vps45</fullName>
    </submittedName>
</protein>
<dbReference type="InterPro" id="IPR036045">
    <property type="entry name" value="Sec1-like_sf"/>
</dbReference>
<dbReference type="PANTHER" id="PTHR11679">
    <property type="entry name" value="VESICLE PROTEIN SORTING-ASSOCIATED"/>
    <property type="match status" value="1"/>
</dbReference>
<dbReference type="EMBL" id="CP115611">
    <property type="protein sequence ID" value="WBW71121.1"/>
    <property type="molecule type" value="Genomic_DNA"/>
</dbReference>
<organism evidence="2 3">
    <name type="scientific">Schizosaccharomyces osmophilus</name>
    <dbReference type="NCBI Taxonomy" id="2545709"/>
    <lineage>
        <taxon>Eukaryota</taxon>
        <taxon>Fungi</taxon>
        <taxon>Dikarya</taxon>
        <taxon>Ascomycota</taxon>
        <taxon>Taphrinomycotina</taxon>
        <taxon>Schizosaccharomycetes</taxon>
        <taxon>Schizosaccharomycetales</taxon>
        <taxon>Schizosaccharomycetaceae</taxon>
        <taxon>Schizosaccharomyces</taxon>
    </lineage>
</organism>
<dbReference type="InterPro" id="IPR001619">
    <property type="entry name" value="Sec1-like"/>
</dbReference>
<dbReference type="InterPro" id="IPR027482">
    <property type="entry name" value="Sec1-like_dom2"/>
</dbReference>
<evidence type="ECO:0000313" key="2">
    <source>
        <dbReference type="EMBL" id="WBW71121.1"/>
    </source>
</evidence>
<dbReference type="RefSeq" id="XP_056035364.1">
    <property type="nucleotide sequence ID" value="XM_056180476.1"/>
</dbReference>
<comment type="similarity">
    <text evidence="1">Belongs to the STXBP/unc-18/SEC1 family.</text>
</comment>
<reference evidence="2 3" key="1">
    <citation type="journal article" date="2023" name="G3 (Bethesda)">
        <title>A high-quality reference genome for the fission yeast Schizosaccharomyces osmophilus.</title>
        <authorList>
            <person name="Jia G.S."/>
            <person name="Zhang W.C."/>
            <person name="Liang Y."/>
            <person name="Liu X.H."/>
            <person name="Rhind N."/>
            <person name="Pidoux A."/>
            <person name="Brysch-Herzberg M."/>
            <person name="Du L.L."/>
        </authorList>
    </citation>
    <scope>NUCLEOTIDE SEQUENCE [LARGE SCALE GENOMIC DNA]</scope>
    <source>
        <strain evidence="2 3">CBS 15793</strain>
    </source>
</reference>
<proteinExistence type="inferred from homology"/>
<dbReference type="PIRSF" id="PIRSF005715">
    <property type="entry name" value="VPS45_Sec1"/>
    <property type="match status" value="1"/>
</dbReference>
<evidence type="ECO:0000313" key="3">
    <source>
        <dbReference type="Proteomes" id="UP001212411"/>
    </source>
</evidence>
<evidence type="ECO:0000256" key="1">
    <source>
        <dbReference type="ARBA" id="ARBA00009884"/>
    </source>
</evidence>
<dbReference type="Gene3D" id="3.90.830.10">
    <property type="entry name" value="Syntaxin Binding Protein 1, Chain A, domain 2"/>
    <property type="match status" value="1"/>
</dbReference>
<keyword evidence="3" id="KW-1185">Reference proteome</keyword>
<gene>
    <name evidence="2" type="primary">vps45</name>
    <name evidence="2" type="ORF">SOMG_01683</name>
</gene>
<dbReference type="AlphaFoldDB" id="A0AAE9W962"/>
<dbReference type="Proteomes" id="UP001212411">
    <property type="component" value="Chromosome 1"/>
</dbReference>
<dbReference type="SUPFAM" id="SSF56815">
    <property type="entry name" value="Sec1/munc18-like (SM) proteins"/>
    <property type="match status" value="1"/>
</dbReference>
<dbReference type="Pfam" id="PF00995">
    <property type="entry name" value="Sec1"/>
    <property type="match status" value="1"/>
</dbReference>
<dbReference type="KEGG" id="som:SOMG_01683"/>
<dbReference type="Gene3D" id="3.40.50.2060">
    <property type="match status" value="1"/>
</dbReference>
<accession>A0AAE9W962</accession>
<dbReference type="InterPro" id="IPR043154">
    <property type="entry name" value="Sec-1-like_dom1"/>
</dbReference>
<dbReference type="Gene3D" id="3.40.50.1910">
    <property type="match status" value="1"/>
</dbReference>
<dbReference type="InterPro" id="IPR043127">
    <property type="entry name" value="Sec-1-like_dom3a"/>
</dbReference>
<name>A0AAE9W962_9SCHI</name>
<dbReference type="GeneID" id="80875165"/>
<dbReference type="GO" id="GO:0016192">
    <property type="term" value="P:vesicle-mediated transport"/>
    <property type="evidence" value="ECO:0007669"/>
    <property type="project" value="InterPro"/>
</dbReference>
<sequence>MNLNLSAQSYFKRMFQEVPDLKVLLLERETTKIVSSSITQSNLLEQQIYLTVLVENQREKLRHLKCIAFLRPTSQTLRFLCEELRDPKYSEYHLYFTNILSKSFLERLAESDDFEVVKSVQEIFLDYLVVNNDLASLNVPHVIDNTPDSWLDSSLERTQQGLISLLLSLKKKPLIRYDVNSFLSLKLAEEVEYITQDEAQLFNFRKSDTPSILLILDRKNDPITPLLTQWTYQAMVHELFGINNGRVSFQNTSLPGETTEIVLNPVLDPFYSETRFDNFGKLGAKIKEYVSHLQTKSTKKANEIESIADMKQFLETYPEYRRLSGNVNKHVSLVSEISLKVQQENLLEIGEIEQSMVCNEAETIDFSYIQKLISSGISENTKLRLATLYALRFEKIDPAKVTSLQGLLLANGVSPMKAAIIPTLLHLSGAGARQGDIFPPSNIFSRARSGFKGLRGVENVYIQHSPFLKTIVEDLIQGKLKESTHPYYNVGATAHNVHEKPQDIIIMMVGGATYEEARFISEINATHPGIRVVLAGTTIHNSSSYIDDIMYMASRIK</sequence>